<dbReference type="PANTHER" id="PTHR47396">
    <property type="entry name" value="TYPE I RESTRICTION ENZYME ECOKI R PROTEIN"/>
    <property type="match status" value="1"/>
</dbReference>
<dbReference type="GO" id="GO:0005829">
    <property type="term" value="C:cytosol"/>
    <property type="evidence" value="ECO:0007669"/>
    <property type="project" value="TreeGrafter"/>
</dbReference>
<feature type="domain" description="Helicase ATP-binding" evidence="1">
    <location>
        <begin position="172"/>
        <end position="343"/>
    </location>
</feature>
<keyword evidence="2" id="KW-0347">Helicase</keyword>
<dbReference type="SUPFAM" id="SSF53335">
    <property type="entry name" value="S-adenosyl-L-methionine-dependent methyltransferases"/>
    <property type="match status" value="1"/>
</dbReference>
<dbReference type="InterPro" id="IPR014001">
    <property type="entry name" value="Helicase_ATP-bd"/>
</dbReference>
<dbReference type="OrthoDB" id="9813673at2"/>
<accession>A0A1Y4T2L6</accession>
<dbReference type="InterPro" id="IPR027417">
    <property type="entry name" value="P-loop_NTPase"/>
</dbReference>
<dbReference type="GO" id="GO:0003677">
    <property type="term" value="F:DNA binding"/>
    <property type="evidence" value="ECO:0007669"/>
    <property type="project" value="InterPro"/>
</dbReference>
<dbReference type="InterPro" id="IPR011639">
    <property type="entry name" value="MethylTrfase_TaqI-like_dom"/>
</dbReference>
<keyword evidence="3" id="KW-1185">Reference proteome</keyword>
<keyword evidence="2" id="KW-0067">ATP-binding</keyword>
<keyword evidence="2" id="KW-0378">Hydrolase</keyword>
<evidence type="ECO:0000259" key="1">
    <source>
        <dbReference type="PROSITE" id="PS51192"/>
    </source>
</evidence>
<dbReference type="GO" id="GO:0009007">
    <property type="term" value="F:site-specific DNA-methyltransferase (adenine-specific) activity"/>
    <property type="evidence" value="ECO:0007669"/>
    <property type="project" value="UniProtKB-EC"/>
</dbReference>
<dbReference type="PROSITE" id="PS00092">
    <property type="entry name" value="N6_MTASE"/>
    <property type="match status" value="1"/>
</dbReference>
<reference evidence="2 3" key="1">
    <citation type="journal article" date="2018" name="BMC Genomics">
        <title>Whole genome sequencing and function prediction of 133 gut anaerobes isolated from chicken caecum in pure cultures.</title>
        <authorList>
            <person name="Medvecky M."/>
            <person name="Cejkova D."/>
            <person name="Polansky O."/>
            <person name="Karasova D."/>
            <person name="Kubasova T."/>
            <person name="Cizek A."/>
            <person name="Rychlik I."/>
        </authorList>
    </citation>
    <scope>NUCLEOTIDE SEQUENCE [LARGE SCALE GENOMIC DNA]</scope>
    <source>
        <strain evidence="2 3">An13</strain>
    </source>
</reference>
<gene>
    <name evidence="2" type="ORF">B5E75_01140</name>
</gene>
<dbReference type="GO" id="GO:0006304">
    <property type="term" value="P:DNA modification"/>
    <property type="evidence" value="ECO:0007669"/>
    <property type="project" value="InterPro"/>
</dbReference>
<protein>
    <submittedName>
        <fullName evidence="2">DEAD/DEAH box helicase</fullName>
    </submittedName>
</protein>
<sequence length="1353" mass="156080">MESNDNIQFKNAFNYKVIYAFTVNDEKHKGLIKIGDATVYTDSSIDKLSPNCRELNQAALKRIKSYTNTVGVTPVLLHTELAIKEEHSKDGSVQLKAFRDHEVHHVLENSNIKKVKIDGSTGREWYRIDKDTAIEAIQAVKKNYANLSNSKTSKYVPIIFRPEQKDAIERTVKQFNKHDRMLWNAKMRFGKTLSALEVIKRCGFKKTIILTHRPVVNDGWYEDFTKIFYDTDYLYGSKSNGYDVNTLNNKGKGFVYFASIQDLRGSEAVGGKFGKNDEIFNTIWDCVIVDEAHEGTKTTLGDETIKAIVKEELKKTKLLALSGTPFNILDEYDEESIYTWDYIMEQECKSEWDKLHFGDSNPYEELPELRIYTYDLGELLHNSNYITYEDKAFNFHEFFRTWTGDFKFDYAQMPVTAKIGDFVHENDIWSFLNLMTKLDDKNSYPYSKEEYRQLFKHSLWMVPGVREARALKSLMMKHPVFGNGQFNIINVAGSDDEESADALNSVKNAISEAEKNDTYTITLSCGKLTTGVTIKEWTAVFMLAGSYSTSAANYLQTIFRVQSPCNKNGMIKETAYVFDFAPDRTLKMVSQAVSVSSKAGKTTDGDKQILGKFLNYCPVISISGSQMKEYQADRLLQQLKKAYADKVVRNGFDDSNLYNDELLKLDELDIKKFDELKGIIGKSKAASKQNDITVNDQGLTNEEYEKEKKLKKKPKKELTEEEKVFLEELKKKKKVRNDAISILRGISIRMPLLIYGADVPYDEEITLERFIEKVDDSSWNEFMPTGVTKEAFQEFKKYYDEDVFIAAGRRIRNIAREADTLEPTERVKKIASLFSNFKNPDKETVLTPWKVVNLHMSNTLGGYDFWDENHEHELDKPRFVDRGQVTDDTFSNTSAQILEINSKTGLYPLYVTYSIYRAKCKDYNDDEFTIELERRIWNDTIQNNVFVICKTPMAKHITQRTLAGYSKIKINAHYFDDLINYMENKPQQFIERVLKSSYWKKGENGQMKFDAIVGNPPYQESTEGTSDKPVYHLFMDTSFNISDKVTFITPARFLFNAGKTPKDWNNKVLNDEHFKVVYYTANSTDVFPNVDIKGGVAITLRNKNVNYGAIGVFTHYNELRTIKEKIINNATKFISDIVYAPESYKFRRKLHEDYSNIRYIDENNGILSKGHDYDLTSNIFDKLENIVFFSEKPHDQVEYVKIMGRKSNTRVCMWIKKEYIELHDNLMKWKVILPKSNGSGSFGEVLSSPEIGQPAMGHTQTFISIGAFETSYEAKALLKYLKTKFARALLGILKVTQDNKKAVWKYVPIQDFSLDSDIVWSKSISEIDQQLYKKYNLSNEEITFIEENVKPMD</sequence>
<dbReference type="GO" id="GO:0032259">
    <property type="term" value="P:methylation"/>
    <property type="evidence" value="ECO:0007669"/>
    <property type="project" value="InterPro"/>
</dbReference>
<dbReference type="Pfam" id="PF04851">
    <property type="entry name" value="ResIII"/>
    <property type="match status" value="1"/>
</dbReference>
<evidence type="ECO:0000313" key="3">
    <source>
        <dbReference type="Proteomes" id="UP000195305"/>
    </source>
</evidence>
<dbReference type="PROSITE" id="PS51192">
    <property type="entry name" value="HELICASE_ATP_BIND_1"/>
    <property type="match status" value="1"/>
</dbReference>
<keyword evidence="2" id="KW-0547">Nucleotide-binding</keyword>
<dbReference type="Pfam" id="PF07669">
    <property type="entry name" value="Eco57I"/>
    <property type="match status" value="1"/>
</dbReference>
<dbReference type="InterPro" id="IPR002052">
    <property type="entry name" value="DNA_methylase_N6_adenine_CS"/>
</dbReference>
<dbReference type="SUPFAM" id="SSF52540">
    <property type="entry name" value="P-loop containing nucleoside triphosphate hydrolases"/>
    <property type="match status" value="1"/>
</dbReference>
<dbReference type="GO" id="GO:0004386">
    <property type="term" value="F:helicase activity"/>
    <property type="evidence" value="ECO:0007669"/>
    <property type="project" value="UniProtKB-KW"/>
</dbReference>
<dbReference type="SMART" id="SM00487">
    <property type="entry name" value="DEXDc"/>
    <property type="match status" value="1"/>
</dbReference>
<dbReference type="Gene3D" id="3.40.50.150">
    <property type="entry name" value="Vaccinia Virus protein VP39"/>
    <property type="match status" value="1"/>
</dbReference>
<dbReference type="EMBL" id="NFLJ01000002">
    <property type="protein sequence ID" value="OUQ36428.1"/>
    <property type="molecule type" value="Genomic_DNA"/>
</dbReference>
<dbReference type="Proteomes" id="UP000195305">
    <property type="component" value="Unassembled WGS sequence"/>
</dbReference>
<dbReference type="Gene3D" id="3.40.50.300">
    <property type="entry name" value="P-loop containing nucleotide triphosphate hydrolases"/>
    <property type="match status" value="1"/>
</dbReference>
<evidence type="ECO:0000313" key="2">
    <source>
        <dbReference type="EMBL" id="OUQ36428.1"/>
    </source>
</evidence>
<comment type="caution">
    <text evidence="2">The sequence shown here is derived from an EMBL/GenBank/DDBJ whole genome shotgun (WGS) entry which is preliminary data.</text>
</comment>
<dbReference type="InterPro" id="IPR006935">
    <property type="entry name" value="Helicase/UvrB_N"/>
</dbReference>
<dbReference type="GO" id="GO:0016787">
    <property type="term" value="F:hydrolase activity"/>
    <property type="evidence" value="ECO:0007669"/>
    <property type="project" value="InterPro"/>
</dbReference>
<name>A0A1Y4T2L6_9FIRM</name>
<dbReference type="InterPro" id="IPR029063">
    <property type="entry name" value="SAM-dependent_MTases_sf"/>
</dbReference>
<dbReference type="GO" id="GO:0005524">
    <property type="term" value="F:ATP binding"/>
    <property type="evidence" value="ECO:0007669"/>
    <property type="project" value="InterPro"/>
</dbReference>
<dbReference type="RefSeq" id="WP_087302763.1">
    <property type="nucleotide sequence ID" value="NZ_NFLJ01000002.1"/>
</dbReference>
<dbReference type="PANTHER" id="PTHR47396:SF1">
    <property type="entry name" value="ATP-DEPENDENT HELICASE IRC3-RELATED"/>
    <property type="match status" value="1"/>
</dbReference>
<proteinExistence type="predicted"/>
<dbReference type="InterPro" id="IPR050742">
    <property type="entry name" value="Helicase_Restrict-Modif_Enz"/>
</dbReference>
<organism evidence="2 3">
    <name type="scientific">Massilimicrobiota timonensis</name>
    <dbReference type="NCBI Taxonomy" id="1776392"/>
    <lineage>
        <taxon>Bacteria</taxon>
        <taxon>Bacillati</taxon>
        <taxon>Bacillota</taxon>
        <taxon>Erysipelotrichia</taxon>
        <taxon>Erysipelotrichales</taxon>
        <taxon>Erysipelotrichaceae</taxon>
        <taxon>Massilimicrobiota</taxon>
    </lineage>
</organism>